<dbReference type="EMBL" id="FLQW01002983">
    <property type="protein sequence ID" value="SBS94677.1"/>
    <property type="molecule type" value="Genomic_DNA"/>
</dbReference>
<evidence type="ECO:0000256" key="2">
    <source>
        <dbReference type="SAM" id="Phobius"/>
    </source>
</evidence>
<keyword evidence="2" id="KW-0472">Membrane</keyword>
<feature type="region of interest" description="Disordered" evidence="1">
    <location>
        <begin position="20"/>
        <end position="54"/>
    </location>
</feature>
<proteinExistence type="predicted"/>
<dbReference type="AlphaFoldDB" id="A0A1A8WTL4"/>
<protein>
    <submittedName>
        <fullName evidence="3">Uncharacterized protein</fullName>
    </submittedName>
</protein>
<organism evidence="3 4">
    <name type="scientific">Plasmodium malariae</name>
    <dbReference type="NCBI Taxonomy" id="5858"/>
    <lineage>
        <taxon>Eukaryota</taxon>
        <taxon>Sar</taxon>
        <taxon>Alveolata</taxon>
        <taxon>Apicomplexa</taxon>
        <taxon>Aconoidasida</taxon>
        <taxon>Haemosporida</taxon>
        <taxon>Plasmodiidae</taxon>
        <taxon>Plasmodium</taxon>
        <taxon>Plasmodium (Plasmodium)</taxon>
    </lineage>
</organism>
<evidence type="ECO:0000313" key="3">
    <source>
        <dbReference type="EMBL" id="SBS94677.1"/>
    </source>
</evidence>
<reference evidence="4" key="1">
    <citation type="submission" date="2016-05" db="EMBL/GenBank/DDBJ databases">
        <authorList>
            <person name="Naeem Raeece"/>
        </authorList>
    </citation>
    <scope>NUCLEOTIDE SEQUENCE [LARGE SCALE GENOMIC DNA]</scope>
</reference>
<keyword evidence="2" id="KW-1133">Transmembrane helix</keyword>
<feature type="transmembrane region" description="Helical" evidence="2">
    <location>
        <begin position="129"/>
        <end position="152"/>
    </location>
</feature>
<dbReference type="Proteomes" id="UP000078597">
    <property type="component" value="Unassembled WGS sequence"/>
</dbReference>
<sequence>MLQNSKIRVLYINEDDHYSEDPLIDSNIDNSIPQEPYNKCPNDNNSEKPLRDSNVDNNILQEPYISWFKHKLVTSSEEPNNLSKFLMNKEKLHNSSKIDDFNDNDCKQKDVSIKDDNIVKDQFQKLKKYMYIAIKFFNLHIKPIVLFMINFINELDRMYDKSLI</sequence>
<evidence type="ECO:0000256" key="1">
    <source>
        <dbReference type="SAM" id="MobiDB-lite"/>
    </source>
</evidence>
<name>A0A1A8WTL4_PLAMA</name>
<gene>
    <name evidence="3" type="ORF">PMALA_044400</name>
</gene>
<evidence type="ECO:0000313" key="4">
    <source>
        <dbReference type="Proteomes" id="UP000078597"/>
    </source>
</evidence>
<dbReference type="VEuPathDB" id="PlasmoDB:PmUG01_06025600"/>
<accession>A0A1A8WTL4</accession>
<keyword evidence="2" id="KW-0812">Transmembrane</keyword>
<feature type="compositionally biased region" description="Basic and acidic residues" evidence="1">
    <location>
        <begin position="45"/>
        <end position="54"/>
    </location>
</feature>